<evidence type="ECO:0000313" key="12">
    <source>
        <dbReference type="Proteomes" id="UP000218899"/>
    </source>
</evidence>
<dbReference type="InterPro" id="IPR001789">
    <property type="entry name" value="Sig_transdc_resp-reg_receiver"/>
</dbReference>
<dbReference type="GO" id="GO:0000156">
    <property type="term" value="F:phosphorelay response regulator activity"/>
    <property type="evidence" value="ECO:0007669"/>
    <property type="project" value="TreeGrafter"/>
</dbReference>
<dbReference type="AlphaFoldDB" id="A0A1B4VCD4"/>
<dbReference type="SMART" id="SM00065">
    <property type="entry name" value="GAF"/>
    <property type="match status" value="1"/>
</dbReference>
<dbReference type="Gene3D" id="1.10.287.130">
    <property type="match status" value="1"/>
</dbReference>
<sequence length="602" mass="65530">MATPLSRDRRAPRADAGLAPSPALPASATEKAAILVVDDLPEKLMVYEAVLEELGQDIVAVRSGDEALRRLLKQEFAVILLDVNMPGMDGFETAELIRRRRQSAHTPIIFITAYADEMHTAQGYSLGAVDYIPAPVVPEVLRAKVRVFVELYAMRQRVKRQAEERIALAREQIARAAAEAETRRSNFLAEASRVLASSLDFAATARGLSQLAVPFLADVSALSVPEESGPRVIALAWRDGETATPAAFCALPEGPLAQAVDRVHASGTAETMADPPDGILAPPAPGTPGPGAFTVLPLRARGRTLGVWALGLCGREKRFGAAELALARDLSDRAAIAIDNVLLLAREQAARAELTEQAKELLRLNAELESSNRELDAFASIASHDLKEPLRGIHNFAHFLLEDYGERLDGDAAGKLRVMARLAERMQALLDSLLHYSRVGRQELALREVELQTVVEDTLELLQARIQETGTEVRIPRPLPAAVVDHSRVGEVFSNLIANAIKYNDKSSRWVELGWRPGEGTHAGHAPPVYYVKDNGIGIATQHHDAVFRIFRRLHGRDEYGGGVGVGLTIVRKIVERHGGRIWLESTPGEGTTFYFTLAPGP</sequence>
<dbReference type="Pfam" id="PF02518">
    <property type="entry name" value="HATPase_c"/>
    <property type="match status" value="1"/>
</dbReference>
<evidence type="ECO:0000256" key="4">
    <source>
        <dbReference type="ARBA" id="ARBA00022679"/>
    </source>
</evidence>
<dbReference type="EC" id="2.7.13.3" evidence="2"/>
<dbReference type="PANTHER" id="PTHR42878:SF15">
    <property type="entry name" value="BACTERIOPHYTOCHROME"/>
    <property type="match status" value="1"/>
</dbReference>
<dbReference type="SUPFAM" id="SSF55781">
    <property type="entry name" value="GAF domain-like"/>
    <property type="match status" value="1"/>
</dbReference>
<evidence type="ECO:0000256" key="6">
    <source>
        <dbReference type="PROSITE-ProRule" id="PRU00169"/>
    </source>
</evidence>
<dbReference type="PROSITE" id="PS50110">
    <property type="entry name" value="RESPONSE_REGULATORY"/>
    <property type="match status" value="1"/>
</dbReference>
<dbReference type="InterPro" id="IPR036097">
    <property type="entry name" value="HisK_dim/P_sf"/>
</dbReference>
<name>A0A1B4VCD4_9GAMM</name>
<evidence type="ECO:0000256" key="1">
    <source>
        <dbReference type="ARBA" id="ARBA00000085"/>
    </source>
</evidence>
<dbReference type="PROSITE" id="PS50109">
    <property type="entry name" value="HIS_KIN"/>
    <property type="match status" value="1"/>
</dbReference>
<dbReference type="PANTHER" id="PTHR42878">
    <property type="entry name" value="TWO-COMPONENT HISTIDINE KINASE"/>
    <property type="match status" value="1"/>
</dbReference>
<organism evidence="11 12">
    <name type="scientific">Sulfurifustis variabilis</name>
    <dbReference type="NCBI Taxonomy" id="1675686"/>
    <lineage>
        <taxon>Bacteria</taxon>
        <taxon>Pseudomonadati</taxon>
        <taxon>Pseudomonadota</taxon>
        <taxon>Gammaproteobacteria</taxon>
        <taxon>Acidiferrobacterales</taxon>
        <taxon>Acidiferrobacteraceae</taxon>
        <taxon>Sulfurifustis</taxon>
    </lineage>
</organism>
<feature type="domain" description="Response regulatory" evidence="10">
    <location>
        <begin position="33"/>
        <end position="149"/>
    </location>
</feature>
<gene>
    <name evidence="11" type="ORF">SVA_2533</name>
</gene>
<evidence type="ECO:0000313" key="11">
    <source>
        <dbReference type="EMBL" id="BAU49081.1"/>
    </source>
</evidence>
<dbReference type="SMART" id="SM00448">
    <property type="entry name" value="REC"/>
    <property type="match status" value="1"/>
</dbReference>
<evidence type="ECO:0000256" key="8">
    <source>
        <dbReference type="SAM" id="MobiDB-lite"/>
    </source>
</evidence>
<dbReference type="InterPro" id="IPR029016">
    <property type="entry name" value="GAF-like_dom_sf"/>
</dbReference>
<feature type="region of interest" description="Disordered" evidence="8">
    <location>
        <begin position="1"/>
        <end position="23"/>
    </location>
</feature>
<dbReference type="SUPFAM" id="SSF52172">
    <property type="entry name" value="CheY-like"/>
    <property type="match status" value="1"/>
</dbReference>
<evidence type="ECO:0000259" key="9">
    <source>
        <dbReference type="PROSITE" id="PS50109"/>
    </source>
</evidence>
<feature type="compositionally biased region" description="Basic and acidic residues" evidence="8">
    <location>
        <begin position="1"/>
        <end position="13"/>
    </location>
</feature>
<comment type="catalytic activity">
    <reaction evidence="1">
        <text>ATP + protein L-histidine = ADP + protein N-phospho-L-histidine.</text>
        <dbReference type="EC" id="2.7.13.3"/>
    </reaction>
</comment>
<feature type="domain" description="Histidine kinase" evidence="9">
    <location>
        <begin position="381"/>
        <end position="602"/>
    </location>
</feature>
<keyword evidence="12" id="KW-1185">Reference proteome</keyword>
<dbReference type="GO" id="GO:0030295">
    <property type="term" value="F:protein kinase activator activity"/>
    <property type="evidence" value="ECO:0007669"/>
    <property type="project" value="TreeGrafter"/>
</dbReference>
<dbReference type="Gene3D" id="3.40.50.2300">
    <property type="match status" value="1"/>
</dbReference>
<keyword evidence="5 11" id="KW-0418">Kinase</keyword>
<dbReference type="RefSeq" id="WP_096461532.1">
    <property type="nucleotide sequence ID" value="NZ_AP014936.1"/>
</dbReference>
<dbReference type="Proteomes" id="UP000218899">
    <property type="component" value="Chromosome"/>
</dbReference>
<evidence type="ECO:0000256" key="3">
    <source>
        <dbReference type="ARBA" id="ARBA00022553"/>
    </source>
</evidence>
<dbReference type="Gene3D" id="3.30.450.40">
    <property type="match status" value="1"/>
</dbReference>
<dbReference type="Pfam" id="PF13185">
    <property type="entry name" value="GAF_2"/>
    <property type="match status" value="1"/>
</dbReference>
<dbReference type="FunFam" id="3.30.565.10:FF:000006">
    <property type="entry name" value="Sensor histidine kinase WalK"/>
    <property type="match status" value="1"/>
</dbReference>
<dbReference type="InterPro" id="IPR005467">
    <property type="entry name" value="His_kinase_dom"/>
</dbReference>
<feature type="coiled-coil region" evidence="7">
    <location>
        <begin position="344"/>
        <end position="374"/>
    </location>
</feature>
<feature type="modified residue" description="4-aspartylphosphate" evidence="6">
    <location>
        <position position="82"/>
    </location>
</feature>
<dbReference type="GO" id="GO:0005886">
    <property type="term" value="C:plasma membrane"/>
    <property type="evidence" value="ECO:0007669"/>
    <property type="project" value="UniProtKB-ARBA"/>
</dbReference>
<accession>A0A1B4VCD4</accession>
<evidence type="ECO:0000256" key="5">
    <source>
        <dbReference type="ARBA" id="ARBA00022777"/>
    </source>
</evidence>
<dbReference type="KEGG" id="sva:SVA_2533"/>
<dbReference type="GO" id="GO:0007234">
    <property type="term" value="P:osmosensory signaling via phosphorelay pathway"/>
    <property type="evidence" value="ECO:0007669"/>
    <property type="project" value="TreeGrafter"/>
</dbReference>
<dbReference type="Pfam" id="PF00072">
    <property type="entry name" value="Response_reg"/>
    <property type="match status" value="1"/>
</dbReference>
<dbReference type="OrthoDB" id="9812260at2"/>
<dbReference type="InterPro" id="IPR003018">
    <property type="entry name" value="GAF"/>
</dbReference>
<feature type="compositionally biased region" description="Low complexity" evidence="8">
    <location>
        <begin position="14"/>
        <end position="23"/>
    </location>
</feature>
<evidence type="ECO:0000256" key="2">
    <source>
        <dbReference type="ARBA" id="ARBA00012438"/>
    </source>
</evidence>
<dbReference type="EMBL" id="AP014936">
    <property type="protein sequence ID" value="BAU49081.1"/>
    <property type="molecule type" value="Genomic_DNA"/>
</dbReference>
<reference evidence="11 12" key="1">
    <citation type="submission" date="2015-08" db="EMBL/GenBank/DDBJ databases">
        <title>Complete genome sequence of Sulfurifustis variabilis.</title>
        <authorList>
            <person name="Miura A."/>
            <person name="Kojima H."/>
            <person name="Fukui M."/>
        </authorList>
    </citation>
    <scope>NUCLEOTIDE SEQUENCE [LARGE SCALE GENOMIC DNA]</scope>
    <source>
        <strain evidence="12">skN76</strain>
    </source>
</reference>
<dbReference type="Pfam" id="PF00512">
    <property type="entry name" value="HisKA"/>
    <property type="match status" value="1"/>
</dbReference>
<dbReference type="InterPro" id="IPR003661">
    <property type="entry name" value="HisK_dim/P_dom"/>
</dbReference>
<dbReference type="GO" id="GO:0000155">
    <property type="term" value="F:phosphorelay sensor kinase activity"/>
    <property type="evidence" value="ECO:0007669"/>
    <property type="project" value="InterPro"/>
</dbReference>
<dbReference type="SMART" id="SM00387">
    <property type="entry name" value="HATPase_c"/>
    <property type="match status" value="1"/>
</dbReference>
<dbReference type="InterPro" id="IPR003594">
    <property type="entry name" value="HATPase_dom"/>
</dbReference>
<keyword evidence="3 6" id="KW-0597">Phosphoprotein</keyword>
<keyword evidence="7" id="KW-0175">Coiled coil</keyword>
<dbReference type="PRINTS" id="PR00344">
    <property type="entry name" value="BCTRLSENSOR"/>
</dbReference>
<dbReference type="Gene3D" id="3.30.565.10">
    <property type="entry name" value="Histidine kinase-like ATPase, C-terminal domain"/>
    <property type="match status" value="1"/>
</dbReference>
<protein>
    <recommendedName>
        <fullName evidence="2">histidine kinase</fullName>
        <ecNumber evidence="2">2.7.13.3</ecNumber>
    </recommendedName>
</protein>
<dbReference type="InterPro" id="IPR050351">
    <property type="entry name" value="BphY/WalK/GraS-like"/>
</dbReference>
<keyword evidence="4" id="KW-0808">Transferase</keyword>
<dbReference type="SUPFAM" id="SSF55874">
    <property type="entry name" value="ATPase domain of HSP90 chaperone/DNA topoisomerase II/histidine kinase"/>
    <property type="match status" value="1"/>
</dbReference>
<evidence type="ECO:0000256" key="7">
    <source>
        <dbReference type="SAM" id="Coils"/>
    </source>
</evidence>
<proteinExistence type="predicted"/>
<evidence type="ECO:0000259" key="10">
    <source>
        <dbReference type="PROSITE" id="PS50110"/>
    </source>
</evidence>
<dbReference type="CDD" id="cd00082">
    <property type="entry name" value="HisKA"/>
    <property type="match status" value="1"/>
</dbReference>
<dbReference type="InterPro" id="IPR004358">
    <property type="entry name" value="Sig_transdc_His_kin-like_C"/>
</dbReference>
<dbReference type="SUPFAM" id="SSF47384">
    <property type="entry name" value="Homodimeric domain of signal transducing histidine kinase"/>
    <property type="match status" value="1"/>
</dbReference>
<dbReference type="SMART" id="SM00388">
    <property type="entry name" value="HisKA"/>
    <property type="match status" value="1"/>
</dbReference>
<dbReference type="InterPro" id="IPR011006">
    <property type="entry name" value="CheY-like_superfamily"/>
</dbReference>
<dbReference type="InterPro" id="IPR036890">
    <property type="entry name" value="HATPase_C_sf"/>
</dbReference>